<evidence type="ECO:0000256" key="4">
    <source>
        <dbReference type="PIRNR" id="PIRNR000915"/>
    </source>
</evidence>
<evidence type="ECO:0000256" key="3">
    <source>
        <dbReference type="ARBA" id="ARBA00022842"/>
    </source>
</evidence>
<feature type="binding site" evidence="7">
    <location>
        <position position="15"/>
    </location>
    <ligand>
        <name>Mg(2+)</name>
        <dbReference type="ChEBI" id="CHEBI:18420"/>
    </ligand>
</feature>
<evidence type="ECO:0000256" key="7">
    <source>
        <dbReference type="PIRSR" id="PIRSR000915-3"/>
    </source>
</evidence>
<feature type="binding site" evidence="7">
    <location>
        <position position="211"/>
    </location>
    <ligand>
        <name>Mg(2+)</name>
        <dbReference type="ChEBI" id="CHEBI:18420"/>
    </ligand>
</feature>
<dbReference type="AlphaFoldDB" id="A0A916YVL2"/>
<dbReference type="SFLD" id="SFLDS00003">
    <property type="entry name" value="Haloacid_Dehalogenase"/>
    <property type="match status" value="1"/>
</dbReference>
<sequence length="269" mass="27998">MAASADAALKGILIDLDGTLYNGQTMIEGADAFILLLREKQIPYLFVTNNSTTAPEAVASRLRGMGIPAESTDVCTSAIAAASYIAERQPGARVFVVGETGLHESVAEAGLQVVEGAPDFVVQGIDRKLTYARLAAAVKHIRGGAQYVLTNPDVLLPSDGELLPGAGTIAAMLRTATGIEPVLIGKPSSVLMHVALEQLGLSPEETWVIGDNPATDIAAGHAAGCPTILLLTGLATKADYADLLQRAGCEADVVLEDLHKLIAFTENKS</sequence>
<dbReference type="PANTHER" id="PTHR19288:SF95">
    <property type="entry name" value="D-GLYCEROL 3-PHOSPHATE PHOSPHATASE"/>
    <property type="match status" value="1"/>
</dbReference>
<dbReference type="NCBIfam" id="TIGR01457">
    <property type="entry name" value="HAD-SF-IIA-hyp2"/>
    <property type="match status" value="1"/>
</dbReference>
<dbReference type="InterPro" id="IPR006354">
    <property type="entry name" value="HAD-SF_hydro_IIA_hyp1"/>
</dbReference>
<dbReference type="InterPro" id="IPR023214">
    <property type="entry name" value="HAD_sf"/>
</dbReference>
<evidence type="ECO:0000256" key="5">
    <source>
        <dbReference type="PIRSR" id="PIRSR000915-1"/>
    </source>
</evidence>
<dbReference type="InterPro" id="IPR036412">
    <property type="entry name" value="HAD-like_sf"/>
</dbReference>
<keyword evidence="3 4" id="KW-0460">Magnesium</keyword>
<comment type="cofactor">
    <cofactor evidence="7">
        <name>Mg(2+)</name>
        <dbReference type="ChEBI" id="CHEBI:18420"/>
    </cofactor>
    <text evidence="7">Divalent metal ions. Mg(2+) is the most effective.</text>
</comment>
<feature type="active site" description="Nucleophile" evidence="5">
    <location>
        <position position="15"/>
    </location>
</feature>
<evidence type="ECO:0000256" key="2">
    <source>
        <dbReference type="ARBA" id="ARBA00022723"/>
    </source>
</evidence>
<proteinExistence type="inferred from homology"/>
<comment type="similarity">
    <text evidence="1 4">Belongs to the HAD-like hydrolase superfamily. NagD family.</text>
</comment>
<dbReference type="Pfam" id="PF13344">
    <property type="entry name" value="Hydrolase_6"/>
    <property type="match status" value="1"/>
</dbReference>
<keyword evidence="2 4" id="KW-0479">Metal-binding</keyword>
<dbReference type="RefSeq" id="WP_188992033.1">
    <property type="nucleotide sequence ID" value="NZ_BMHP01000002.1"/>
</dbReference>
<dbReference type="SUPFAM" id="SSF56784">
    <property type="entry name" value="HAD-like"/>
    <property type="match status" value="1"/>
</dbReference>
<dbReference type="EC" id="3.1.3.-" evidence="4"/>
<evidence type="ECO:0000256" key="6">
    <source>
        <dbReference type="PIRSR" id="PIRSR000915-2"/>
    </source>
</evidence>
<dbReference type="GO" id="GO:0005737">
    <property type="term" value="C:cytoplasm"/>
    <property type="evidence" value="ECO:0007669"/>
    <property type="project" value="TreeGrafter"/>
</dbReference>
<dbReference type="PIRSF" id="PIRSF000915">
    <property type="entry name" value="PGP-type_phosphatase"/>
    <property type="match status" value="1"/>
</dbReference>
<organism evidence="8 9">
    <name type="scientific">Paenibacillus nasutitermitis</name>
    <dbReference type="NCBI Taxonomy" id="1652958"/>
    <lineage>
        <taxon>Bacteria</taxon>
        <taxon>Bacillati</taxon>
        <taxon>Bacillota</taxon>
        <taxon>Bacilli</taxon>
        <taxon>Bacillales</taxon>
        <taxon>Paenibacillaceae</taxon>
        <taxon>Paenibacillus</taxon>
    </lineage>
</organism>
<evidence type="ECO:0000313" key="9">
    <source>
        <dbReference type="Proteomes" id="UP000612456"/>
    </source>
</evidence>
<reference evidence="8" key="1">
    <citation type="journal article" date="2014" name="Int. J. Syst. Evol. Microbiol.">
        <title>Complete genome sequence of Corynebacterium casei LMG S-19264T (=DSM 44701T), isolated from a smear-ripened cheese.</title>
        <authorList>
            <consortium name="US DOE Joint Genome Institute (JGI-PGF)"/>
            <person name="Walter F."/>
            <person name="Albersmeier A."/>
            <person name="Kalinowski J."/>
            <person name="Ruckert C."/>
        </authorList>
    </citation>
    <scope>NUCLEOTIDE SEQUENCE</scope>
    <source>
        <strain evidence="8">CGMCC 1.15178</strain>
    </source>
</reference>
<gene>
    <name evidence="8" type="ORF">GCM10010911_22010</name>
</gene>
<reference evidence="8" key="2">
    <citation type="submission" date="2020-09" db="EMBL/GenBank/DDBJ databases">
        <authorList>
            <person name="Sun Q."/>
            <person name="Zhou Y."/>
        </authorList>
    </citation>
    <scope>NUCLEOTIDE SEQUENCE</scope>
    <source>
        <strain evidence="8">CGMCC 1.15178</strain>
    </source>
</reference>
<dbReference type="GO" id="GO:0046872">
    <property type="term" value="F:metal ion binding"/>
    <property type="evidence" value="ECO:0007669"/>
    <property type="project" value="UniProtKB-KW"/>
</dbReference>
<evidence type="ECO:0000313" key="8">
    <source>
        <dbReference type="EMBL" id="GGD63871.1"/>
    </source>
</evidence>
<comment type="caution">
    <text evidence="8">The sequence shown here is derived from an EMBL/GenBank/DDBJ whole genome shotgun (WGS) entry which is preliminary data.</text>
</comment>
<accession>A0A916YVL2</accession>
<feature type="active site" description="Proton donor" evidence="5">
    <location>
        <position position="17"/>
    </location>
</feature>
<dbReference type="NCBIfam" id="TIGR01460">
    <property type="entry name" value="HAD-SF-IIA"/>
    <property type="match status" value="1"/>
</dbReference>
<keyword evidence="9" id="KW-1185">Reference proteome</keyword>
<dbReference type="SFLD" id="SFLDG01139">
    <property type="entry name" value="C2.A:_Pyridoxal_Phosphate_Phos"/>
    <property type="match status" value="1"/>
</dbReference>
<dbReference type="GO" id="GO:0016791">
    <property type="term" value="F:phosphatase activity"/>
    <property type="evidence" value="ECO:0007669"/>
    <property type="project" value="TreeGrafter"/>
</dbReference>
<feature type="binding site" evidence="7">
    <location>
        <position position="17"/>
    </location>
    <ligand>
        <name>Mg(2+)</name>
        <dbReference type="ChEBI" id="CHEBI:18420"/>
    </ligand>
</feature>
<dbReference type="Proteomes" id="UP000612456">
    <property type="component" value="Unassembled WGS sequence"/>
</dbReference>
<dbReference type="Pfam" id="PF13242">
    <property type="entry name" value="Hydrolase_like"/>
    <property type="match status" value="1"/>
</dbReference>
<comment type="function">
    <text evidence="4">Catalyzes the dephosphorylation of 2-6 carbon acid sugars in vitro.</text>
</comment>
<dbReference type="InterPro" id="IPR006357">
    <property type="entry name" value="HAD-SF_hydro_IIA"/>
</dbReference>
<dbReference type="PANTHER" id="PTHR19288">
    <property type="entry name" value="4-NITROPHENYLPHOSPHATASE-RELATED"/>
    <property type="match status" value="1"/>
</dbReference>
<dbReference type="Gene3D" id="3.40.50.1000">
    <property type="entry name" value="HAD superfamily/HAD-like"/>
    <property type="match status" value="2"/>
</dbReference>
<feature type="binding site" evidence="6">
    <location>
        <position position="186"/>
    </location>
    <ligand>
        <name>substrate</name>
    </ligand>
</feature>
<dbReference type="EMBL" id="BMHP01000002">
    <property type="protein sequence ID" value="GGD63871.1"/>
    <property type="molecule type" value="Genomic_DNA"/>
</dbReference>
<name>A0A916YVL2_9BACL</name>
<protein>
    <recommendedName>
        <fullName evidence="4">Acid sugar phosphatase</fullName>
        <ecNumber evidence="4">3.1.3.-</ecNumber>
    </recommendedName>
</protein>
<evidence type="ECO:0000256" key="1">
    <source>
        <dbReference type="ARBA" id="ARBA00006696"/>
    </source>
</evidence>